<dbReference type="EMBL" id="JXOJ01000001">
    <property type="protein sequence ID" value="KLK89057.1"/>
    <property type="molecule type" value="Genomic_DNA"/>
</dbReference>
<dbReference type="PATRIC" id="fig|1550566.3.peg.211"/>
<dbReference type="InterPro" id="IPR027417">
    <property type="entry name" value="P-loop_NTPase"/>
</dbReference>
<dbReference type="STRING" id="1550566.SZ63_00965"/>
<dbReference type="PROSITE" id="PS50893">
    <property type="entry name" value="ABC_TRANSPORTER_2"/>
    <property type="match status" value="1"/>
</dbReference>
<dbReference type="RefSeq" id="WP_048179711.1">
    <property type="nucleotide sequence ID" value="NZ_JXOJ01000001.1"/>
</dbReference>
<dbReference type="SUPFAM" id="SSF52540">
    <property type="entry name" value="P-loop containing nucleoside triphosphate hydrolases"/>
    <property type="match status" value="1"/>
</dbReference>
<dbReference type="InterPro" id="IPR003593">
    <property type="entry name" value="AAA+_ATPase"/>
</dbReference>
<dbReference type="OrthoDB" id="87732at2157"/>
<sequence>MITARSLVKHYGDFPALDGVTFDLDDARILGVIGHNGAGKTTLLKIMAGLISPTSGCLVVDGVDVVRRPLDLKQNLGYLPEESRLYETMTTDAYLAFFGEIYGLSKPAIRERRDELLDSLALDADGKKIGELSKGMKRKVAIARSLMHDPGLLIYDEPTSGLDPMTSRSVLDYVKDLRARGKTVIFSAHNLFQVEEACDLVLILRRGKVVAKGTMPELRETFGSLTYQVFFRVPDPAAFATSVGYSASDGRYLAEARSVEELNRTTAALAADGATIERIESHYPTLEEMLLKIGR</sequence>
<dbReference type="PROSITE" id="PS00211">
    <property type="entry name" value="ABC_TRANSPORTER_1"/>
    <property type="match status" value="1"/>
</dbReference>
<evidence type="ECO:0000256" key="4">
    <source>
        <dbReference type="ARBA" id="ARBA00022840"/>
    </source>
</evidence>
<protein>
    <submittedName>
        <fullName evidence="6">ABC transporter ATPase</fullName>
    </submittedName>
</protein>
<dbReference type="SMART" id="SM00382">
    <property type="entry name" value="AAA"/>
    <property type="match status" value="1"/>
</dbReference>
<evidence type="ECO:0000313" key="7">
    <source>
        <dbReference type="Proteomes" id="UP000035301"/>
    </source>
</evidence>
<comment type="caution">
    <text evidence="6">The sequence shown here is derived from an EMBL/GenBank/DDBJ whole genome shotgun (WGS) entry which is preliminary data.</text>
</comment>
<dbReference type="Pfam" id="PF00005">
    <property type="entry name" value="ABC_tran"/>
    <property type="match status" value="1"/>
</dbReference>
<evidence type="ECO:0000256" key="3">
    <source>
        <dbReference type="ARBA" id="ARBA00022741"/>
    </source>
</evidence>
<dbReference type="GO" id="GO:0005524">
    <property type="term" value="F:ATP binding"/>
    <property type="evidence" value="ECO:0007669"/>
    <property type="project" value="UniProtKB-KW"/>
</dbReference>
<keyword evidence="2" id="KW-0813">Transport</keyword>
<name>A0A0H1R8W4_9EURY</name>
<evidence type="ECO:0000256" key="1">
    <source>
        <dbReference type="ARBA" id="ARBA00005417"/>
    </source>
</evidence>
<organism evidence="6 7">
    <name type="scientific">Methanoculleus sediminis</name>
    <dbReference type="NCBI Taxonomy" id="1550566"/>
    <lineage>
        <taxon>Archaea</taxon>
        <taxon>Methanobacteriati</taxon>
        <taxon>Methanobacteriota</taxon>
        <taxon>Stenosarchaea group</taxon>
        <taxon>Methanomicrobia</taxon>
        <taxon>Methanomicrobiales</taxon>
        <taxon>Methanomicrobiaceae</taxon>
        <taxon>Methanoculleus</taxon>
    </lineage>
</organism>
<dbReference type="AlphaFoldDB" id="A0A0H1R8W4"/>
<evidence type="ECO:0000256" key="2">
    <source>
        <dbReference type="ARBA" id="ARBA00022448"/>
    </source>
</evidence>
<dbReference type="InterPro" id="IPR050763">
    <property type="entry name" value="ABC_transporter_ATP-binding"/>
</dbReference>
<keyword evidence="3" id="KW-0547">Nucleotide-binding</keyword>
<dbReference type="PANTHER" id="PTHR42711:SF5">
    <property type="entry name" value="ABC TRANSPORTER ATP-BINDING PROTEIN NATA"/>
    <property type="match status" value="1"/>
</dbReference>
<reference evidence="6 7" key="1">
    <citation type="journal article" date="2015" name="Int. J. Syst. Evol. Microbiol.">
        <title>Methanoculleus sediminis sp. nov., a methanogen from sediments near a submarine mud volcano.</title>
        <authorList>
            <person name="Chen S.C."/>
            <person name="Chen M.F."/>
            <person name="Lai M.C."/>
            <person name="Weng C.Y."/>
            <person name="Wu S.Y."/>
            <person name="Lin S."/>
            <person name="Yang T.F."/>
            <person name="Chen P.C."/>
        </authorList>
    </citation>
    <scope>NUCLEOTIDE SEQUENCE [LARGE SCALE GENOMIC DNA]</scope>
    <source>
        <strain evidence="6 7">S3Fa</strain>
    </source>
</reference>
<dbReference type="InterPro" id="IPR003439">
    <property type="entry name" value="ABC_transporter-like_ATP-bd"/>
</dbReference>
<evidence type="ECO:0000313" key="6">
    <source>
        <dbReference type="EMBL" id="KLK89057.1"/>
    </source>
</evidence>
<feature type="domain" description="ABC transporter" evidence="5">
    <location>
        <begin position="2"/>
        <end position="231"/>
    </location>
</feature>
<evidence type="ECO:0000259" key="5">
    <source>
        <dbReference type="PROSITE" id="PS50893"/>
    </source>
</evidence>
<dbReference type="InterPro" id="IPR017871">
    <property type="entry name" value="ABC_transporter-like_CS"/>
</dbReference>
<proteinExistence type="inferred from homology"/>
<keyword evidence="4" id="KW-0067">ATP-binding</keyword>
<comment type="similarity">
    <text evidence="1">Belongs to the ABC transporter superfamily.</text>
</comment>
<dbReference type="GO" id="GO:0016887">
    <property type="term" value="F:ATP hydrolysis activity"/>
    <property type="evidence" value="ECO:0007669"/>
    <property type="project" value="InterPro"/>
</dbReference>
<dbReference type="Gene3D" id="3.40.50.300">
    <property type="entry name" value="P-loop containing nucleotide triphosphate hydrolases"/>
    <property type="match status" value="1"/>
</dbReference>
<dbReference type="CDD" id="cd03230">
    <property type="entry name" value="ABC_DR_subfamily_A"/>
    <property type="match status" value="1"/>
</dbReference>
<dbReference type="PANTHER" id="PTHR42711">
    <property type="entry name" value="ABC TRANSPORTER ATP-BINDING PROTEIN"/>
    <property type="match status" value="1"/>
</dbReference>
<dbReference type="Proteomes" id="UP000035301">
    <property type="component" value="Unassembled WGS sequence"/>
</dbReference>
<gene>
    <name evidence="6" type="ORF">SZ63_00965</name>
</gene>
<keyword evidence="7" id="KW-1185">Reference proteome</keyword>
<accession>A0A0H1R8W4</accession>